<dbReference type="GO" id="GO:0009099">
    <property type="term" value="P:L-valine biosynthetic process"/>
    <property type="evidence" value="ECO:0007669"/>
    <property type="project" value="UniProtKB-UniRule"/>
</dbReference>
<dbReference type="InterPro" id="IPR056740">
    <property type="entry name" value="ILV_EDD_C"/>
</dbReference>
<dbReference type="EC" id="4.2.1.9" evidence="14 15"/>
<evidence type="ECO:0000259" key="16">
    <source>
        <dbReference type="Pfam" id="PF00920"/>
    </source>
</evidence>
<comment type="similarity">
    <text evidence="2 15">Belongs to the IlvD/Edd family.</text>
</comment>
<keyword evidence="3 15" id="KW-0028">Amino-acid biosynthesis</keyword>
<dbReference type="InterPro" id="IPR020558">
    <property type="entry name" value="DiOHA_6PGluconate_deHydtase_CS"/>
</dbReference>
<dbReference type="SUPFAM" id="SSF52016">
    <property type="entry name" value="LeuD/IlvD-like"/>
    <property type="match status" value="1"/>
</dbReference>
<keyword evidence="4 15" id="KW-0001">2Fe-2S</keyword>
<protein>
    <recommendedName>
        <fullName evidence="14 15">Dihydroxy-acid dehydratase</fullName>
        <shortName evidence="15">DAD</shortName>
        <ecNumber evidence="14 15">4.2.1.9</ecNumber>
    </recommendedName>
</protein>
<dbReference type="UniPathway" id="UPA00049">
    <property type="reaction ID" value="UER00061"/>
</dbReference>
<feature type="binding site" description="via carbamate group" evidence="15">
    <location>
        <position position="121"/>
    </location>
    <ligand>
        <name>Mg(2+)</name>
        <dbReference type="ChEBI" id="CHEBI:18420"/>
    </ligand>
</feature>
<evidence type="ECO:0000259" key="17">
    <source>
        <dbReference type="Pfam" id="PF24877"/>
    </source>
</evidence>
<evidence type="ECO:0000256" key="10">
    <source>
        <dbReference type="ARBA" id="ARBA00023304"/>
    </source>
</evidence>
<evidence type="ECO:0000256" key="4">
    <source>
        <dbReference type="ARBA" id="ARBA00022714"/>
    </source>
</evidence>
<dbReference type="NCBIfam" id="NF002068">
    <property type="entry name" value="PRK00911.1"/>
    <property type="match status" value="1"/>
</dbReference>
<evidence type="ECO:0000256" key="13">
    <source>
        <dbReference type="ARBA" id="ARBA00029437"/>
    </source>
</evidence>
<dbReference type="HAMAP" id="MF_00012">
    <property type="entry name" value="IlvD"/>
    <property type="match status" value="1"/>
</dbReference>
<dbReference type="PROSITE" id="PS00887">
    <property type="entry name" value="ILVD_EDD_2"/>
    <property type="match status" value="1"/>
</dbReference>
<dbReference type="InterPro" id="IPR042096">
    <property type="entry name" value="Dihydro-acid_dehy_C"/>
</dbReference>
<organism evidence="18 19">
    <name type="scientific">Acetomicrobium thermoterrenum DSM 13490</name>
    <dbReference type="NCBI Taxonomy" id="1120987"/>
    <lineage>
        <taxon>Bacteria</taxon>
        <taxon>Thermotogati</taxon>
        <taxon>Synergistota</taxon>
        <taxon>Synergistia</taxon>
        <taxon>Synergistales</taxon>
        <taxon>Acetomicrobiaceae</taxon>
        <taxon>Acetomicrobium</taxon>
    </lineage>
</organism>
<comment type="caution">
    <text evidence="15">Lacks conserved residue(s) required for the propagation of feature annotation.</text>
</comment>
<evidence type="ECO:0000256" key="3">
    <source>
        <dbReference type="ARBA" id="ARBA00022605"/>
    </source>
</evidence>
<comment type="cofactor">
    <cofactor evidence="1 15">
        <name>Mg(2+)</name>
        <dbReference type="ChEBI" id="CHEBI:18420"/>
    </cofactor>
</comment>
<evidence type="ECO:0000256" key="14">
    <source>
        <dbReference type="ARBA" id="ARBA00029490"/>
    </source>
</evidence>
<keyword evidence="5 15" id="KW-0479">Metal-binding</keyword>
<reference evidence="19" key="1">
    <citation type="submission" date="2016-10" db="EMBL/GenBank/DDBJ databases">
        <authorList>
            <person name="Varghese N."/>
            <person name="Submissions S."/>
        </authorList>
    </citation>
    <scope>NUCLEOTIDE SEQUENCE [LARGE SCALE GENOMIC DNA]</scope>
    <source>
        <strain evidence="19">DSM 13490</strain>
    </source>
</reference>
<dbReference type="GO" id="GO:0004160">
    <property type="term" value="F:dihydroxy-acid dehydratase activity"/>
    <property type="evidence" value="ECO:0007669"/>
    <property type="project" value="UniProtKB-UniRule"/>
</dbReference>
<keyword evidence="6 15" id="KW-0460">Magnesium</keyword>
<dbReference type="Pfam" id="PF24877">
    <property type="entry name" value="ILV_EDD_C"/>
    <property type="match status" value="1"/>
</dbReference>
<evidence type="ECO:0000256" key="6">
    <source>
        <dbReference type="ARBA" id="ARBA00022842"/>
    </source>
</evidence>
<dbReference type="InterPro" id="IPR004404">
    <property type="entry name" value="DihydroxyA_deHydtase"/>
</dbReference>
<gene>
    <name evidence="15" type="primary">ilvD</name>
    <name evidence="18" type="ORF">SAMN03080603_00923</name>
</gene>
<evidence type="ECO:0000256" key="8">
    <source>
        <dbReference type="ARBA" id="ARBA00023014"/>
    </source>
</evidence>
<evidence type="ECO:0000256" key="2">
    <source>
        <dbReference type="ARBA" id="ARBA00006486"/>
    </source>
</evidence>
<dbReference type="PROSITE" id="PS00886">
    <property type="entry name" value="ILVD_EDD_1"/>
    <property type="match status" value="1"/>
</dbReference>
<evidence type="ECO:0000256" key="7">
    <source>
        <dbReference type="ARBA" id="ARBA00023004"/>
    </source>
</evidence>
<dbReference type="SUPFAM" id="SSF143975">
    <property type="entry name" value="IlvD/EDD N-terminal domain-like"/>
    <property type="match status" value="1"/>
</dbReference>
<evidence type="ECO:0000256" key="15">
    <source>
        <dbReference type="HAMAP-Rule" id="MF_00012"/>
    </source>
</evidence>
<comment type="catalytic activity">
    <reaction evidence="15">
        <text>(2R,3R)-2,3-dihydroxy-3-methylpentanoate = (S)-3-methyl-2-oxopentanoate + H2O</text>
        <dbReference type="Rhea" id="RHEA:27694"/>
        <dbReference type="ChEBI" id="CHEBI:15377"/>
        <dbReference type="ChEBI" id="CHEBI:35146"/>
        <dbReference type="ChEBI" id="CHEBI:49258"/>
        <dbReference type="EC" id="4.2.1.9"/>
    </reaction>
</comment>
<dbReference type="PANTHER" id="PTHR43661">
    <property type="entry name" value="D-XYLONATE DEHYDRATASE"/>
    <property type="match status" value="1"/>
</dbReference>
<feature type="modified residue" description="N6-carboxylysine" evidence="15">
    <location>
        <position position="121"/>
    </location>
</feature>
<dbReference type="GO" id="GO:0000287">
    <property type="term" value="F:magnesium ion binding"/>
    <property type="evidence" value="ECO:0007669"/>
    <property type="project" value="UniProtKB-UniRule"/>
</dbReference>
<evidence type="ECO:0000313" key="19">
    <source>
        <dbReference type="Proteomes" id="UP000199266"/>
    </source>
</evidence>
<comment type="pathway">
    <text evidence="13 15">Amino-acid biosynthesis; L-isoleucine biosynthesis; L-isoleucine from 2-oxobutanoate: step 3/4.</text>
</comment>
<dbReference type="RefSeq" id="WP_091460925.1">
    <property type="nucleotide sequence ID" value="NZ_FNPD01000004.1"/>
</dbReference>
<keyword evidence="9 15" id="KW-0456">Lyase</keyword>
<dbReference type="UniPathway" id="UPA00047">
    <property type="reaction ID" value="UER00057"/>
</dbReference>
<name>A0A1H3F792_9BACT</name>
<feature type="domain" description="Dihydroxy-acid/6-phosphogluconate dehydratase C-terminal" evidence="17">
    <location>
        <begin position="359"/>
        <end position="550"/>
    </location>
</feature>
<accession>A0A1H3F792</accession>
<comment type="pathway">
    <text evidence="12 15">Amino-acid biosynthesis; L-valine biosynthesis; L-valine from pyruvate: step 3/4.</text>
</comment>
<evidence type="ECO:0000256" key="5">
    <source>
        <dbReference type="ARBA" id="ARBA00022723"/>
    </source>
</evidence>
<dbReference type="GO" id="GO:0005829">
    <property type="term" value="C:cytosol"/>
    <property type="evidence" value="ECO:0007669"/>
    <property type="project" value="TreeGrafter"/>
</dbReference>
<comment type="catalytic activity">
    <reaction evidence="11">
        <text>(2R)-2,3-dihydroxy-3-methylbutanoate = 3-methyl-2-oxobutanoate + H2O</text>
        <dbReference type="Rhea" id="RHEA:24809"/>
        <dbReference type="ChEBI" id="CHEBI:11851"/>
        <dbReference type="ChEBI" id="CHEBI:15377"/>
        <dbReference type="ChEBI" id="CHEBI:49072"/>
        <dbReference type="EC" id="4.2.1.9"/>
    </reaction>
    <physiologicalReaction direction="left-to-right" evidence="11">
        <dbReference type="Rhea" id="RHEA:24810"/>
    </physiologicalReaction>
</comment>
<evidence type="ECO:0000256" key="12">
    <source>
        <dbReference type="ARBA" id="ARBA00029436"/>
    </source>
</evidence>
<feature type="binding site" evidence="15">
    <location>
        <position position="78"/>
    </location>
    <ligand>
        <name>Mg(2+)</name>
        <dbReference type="ChEBI" id="CHEBI:18420"/>
    </ligand>
</feature>
<dbReference type="AlphaFoldDB" id="A0A1H3F792"/>
<evidence type="ECO:0000256" key="9">
    <source>
        <dbReference type="ARBA" id="ARBA00023239"/>
    </source>
</evidence>
<comment type="subunit">
    <text evidence="15">Homodimer.</text>
</comment>
<evidence type="ECO:0000256" key="1">
    <source>
        <dbReference type="ARBA" id="ARBA00001946"/>
    </source>
</evidence>
<keyword evidence="7 15" id="KW-0408">Iron</keyword>
<dbReference type="Gene3D" id="3.50.30.80">
    <property type="entry name" value="IlvD/EDD C-terminal domain-like"/>
    <property type="match status" value="1"/>
</dbReference>
<feature type="binding site" evidence="15">
    <location>
        <position position="443"/>
    </location>
    <ligand>
        <name>Mg(2+)</name>
        <dbReference type="ChEBI" id="CHEBI:18420"/>
    </ligand>
</feature>
<dbReference type="EMBL" id="FNPD01000004">
    <property type="protein sequence ID" value="SDX86064.1"/>
    <property type="molecule type" value="Genomic_DNA"/>
</dbReference>
<comment type="cofactor">
    <cofactor evidence="15">
        <name>[2Fe-2S] cluster</name>
        <dbReference type="ChEBI" id="CHEBI:190135"/>
    </cofactor>
    <text evidence="15">Binds 1 [2Fe-2S] cluster per subunit. This cluster acts as a Lewis acid cofactor.</text>
</comment>
<comment type="function">
    <text evidence="15">Functions in the biosynthesis of branched-chain amino acids. Catalyzes the dehydration of (2R,3R)-2,3-dihydroxy-3-methylpentanoate (2,3-dihydroxy-3-methylvalerate) into 2-oxo-3-methylpentanoate (2-oxo-3-methylvalerate) and of (2R)-2,3-dihydroxy-3-methylbutanoate (2,3-dihydroxyisovalerate) into 2-oxo-3-methylbutanoate (2-oxoisovalerate), the penultimate precursor to L-isoleucine and L-valine, respectively.</text>
</comment>
<evidence type="ECO:0000256" key="11">
    <source>
        <dbReference type="ARBA" id="ARBA00029304"/>
    </source>
</evidence>
<feature type="binding site" evidence="15">
    <location>
        <position position="120"/>
    </location>
    <ligand>
        <name>Mg(2+)</name>
        <dbReference type="ChEBI" id="CHEBI:18420"/>
    </ligand>
</feature>
<keyword evidence="19" id="KW-1185">Reference proteome</keyword>
<dbReference type="InterPro" id="IPR037237">
    <property type="entry name" value="IlvD/EDD_N"/>
</dbReference>
<feature type="domain" description="Dihydroxy-acid/6-phosphogluconate dehydratase N-terminal" evidence="16">
    <location>
        <begin position="31"/>
        <end position="349"/>
    </location>
</feature>
<dbReference type="Proteomes" id="UP000199266">
    <property type="component" value="Unassembled WGS sequence"/>
</dbReference>
<sequence>MRSDTVKKGVSRAPHRSLLMAAGYEKWEIERPWIGVVNAYNAIIPGHIHLRTLVEAVKAGVYAAGGLPLEFPAIGVCDGLAMNHEGMKYSLTSREHIMDSVEIMTRAHGIDALVLVTNCDKIVPGMAMAAARLDIPSVVLSGGPMLTGKVDGGKTLDLSSMFEAVGKHAAGTLTDAELIKLEKSACPTCGSCAGMFTANTMNCMMEALGLALPGNGTIPSVFSERIRLAKETGRAVMKLVEKGITPRQILTKASFLNAIAVDMALGGSTNTTLHLPAIAWAAGLNLPLSVFDDMSKKCPHLCNMSPGGSDHVEDLYFAGGVPAVMKRLSDAGLIDGSVMTVTTNTVADNLKDVNVFDDEVIRPVDRPYHREGGIAVLRGNLAPDGAVVKQSAVSPEMMNHKGPARVFDSEEAATKAIFSGEIKKGDVVVIRYEGPKGGPGMREMLGPTSALAGMGLDKHVALITDGRFSGATRGASIGHVSPEAADGGPIGLLKEGDEIIIDIPARKLDVNISEEDLNSRKEGWKPLLRKLDSPFLERYRAFVTSGAKGAVLEVNDGGCEDC</sequence>
<dbReference type="FunFam" id="3.50.30.80:FF:000001">
    <property type="entry name" value="Dihydroxy-acid dehydratase"/>
    <property type="match status" value="1"/>
</dbReference>
<feature type="active site" description="Proton acceptor" evidence="15">
    <location>
        <position position="469"/>
    </location>
</feature>
<proteinExistence type="inferred from homology"/>
<keyword evidence="8 15" id="KW-0411">Iron-sulfur</keyword>
<keyword evidence="10 15" id="KW-0100">Branched-chain amino acid biosynthesis</keyword>
<dbReference type="Pfam" id="PF00920">
    <property type="entry name" value="ILVD_EDD_N"/>
    <property type="match status" value="1"/>
</dbReference>
<dbReference type="GO" id="GO:0009097">
    <property type="term" value="P:isoleucine biosynthetic process"/>
    <property type="evidence" value="ECO:0007669"/>
    <property type="project" value="UniProtKB-UniRule"/>
</dbReference>
<dbReference type="InterPro" id="IPR000581">
    <property type="entry name" value="ILV_EDD_N"/>
</dbReference>
<dbReference type="GO" id="GO:0051537">
    <property type="term" value="F:2 iron, 2 sulfur cluster binding"/>
    <property type="evidence" value="ECO:0007669"/>
    <property type="project" value="UniProtKB-UniRule"/>
</dbReference>
<dbReference type="PANTHER" id="PTHR43661:SF3">
    <property type="entry name" value="D-XYLONATE DEHYDRATASE YAGF-RELATED"/>
    <property type="match status" value="1"/>
</dbReference>
<dbReference type="NCBIfam" id="TIGR00110">
    <property type="entry name" value="ilvD"/>
    <property type="match status" value="1"/>
</dbReference>
<evidence type="ECO:0000313" key="18">
    <source>
        <dbReference type="EMBL" id="SDX86064.1"/>
    </source>
</evidence>